<evidence type="ECO:0000313" key="1">
    <source>
        <dbReference type="EMBL" id="KPJ09470.1"/>
    </source>
</evidence>
<dbReference type="InParanoid" id="A0A194QWY4"/>
<dbReference type="EMBL" id="KQ461103">
    <property type="protein sequence ID" value="KPJ09470.1"/>
    <property type="molecule type" value="Genomic_DNA"/>
</dbReference>
<reference evidence="1 2" key="1">
    <citation type="journal article" date="2015" name="Nat. Commun.">
        <title>Outbred genome sequencing and CRISPR/Cas9 gene editing in butterflies.</title>
        <authorList>
            <person name="Li X."/>
            <person name="Fan D."/>
            <person name="Zhang W."/>
            <person name="Liu G."/>
            <person name="Zhang L."/>
            <person name="Zhao L."/>
            <person name="Fang X."/>
            <person name="Chen L."/>
            <person name="Dong Y."/>
            <person name="Chen Y."/>
            <person name="Ding Y."/>
            <person name="Zhao R."/>
            <person name="Feng M."/>
            <person name="Zhu Y."/>
            <person name="Feng Y."/>
            <person name="Jiang X."/>
            <person name="Zhu D."/>
            <person name="Xiang H."/>
            <person name="Feng X."/>
            <person name="Li S."/>
            <person name="Wang J."/>
            <person name="Zhang G."/>
            <person name="Kronforst M.R."/>
            <person name="Wang W."/>
        </authorList>
    </citation>
    <scope>NUCLEOTIDE SEQUENCE [LARGE SCALE GENOMIC DNA]</scope>
    <source>
        <strain evidence="1">Ya'a_city_454_Pm</strain>
        <tissue evidence="1">Whole body</tissue>
    </source>
</reference>
<gene>
    <name evidence="1" type="ORF">RR48_08921</name>
</gene>
<sequence>MLTIKDVELKINGFNEAAKKKNKGISALPYNFASARSYDEGVEEVNWFEDVIVDSVTTMAQASLPPDLNVSADGSGDDDDTRLTLAYENLYEVPRTIVERFSDHIKYLDISHNKIT</sequence>
<name>A0A194QWY4_PAPMA</name>
<protein>
    <submittedName>
        <fullName evidence="1">Uncharacterized protein</fullName>
    </submittedName>
</protein>
<keyword evidence="2" id="KW-1185">Reference proteome</keyword>
<dbReference type="Proteomes" id="UP000053240">
    <property type="component" value="Unassembled WGS sequence"/>
</dbReference>
<dbReference type="AlphaFoldDB" id="A0A194QWY4"/>
<evidence type="ECO:0000313" key="2">
    <source>
        <dbReference type="Proteomes" id="UP000053240"/>
    </source>
</evidence>
<proteinExistence type="predicted"/>
<organism evidence="1 2">
    <name type="scientific">Papilio machaon</name>
    <name type="common">Old World swallowtail butterfly</name>
    <dbReference type="NCBI Taxonomy" id="76193"/>
    <lineage>
        <taxon>Eukaryota</taxon>
        <taxon>Metazoa</taxon>
        <taxon>Ecdysozoa</taxon>
        <taxon>Arthropoda</taxon>
        <taxon>Hexapoda</taxon>
        <taxon>Insecta</taxon>
        <taxon>Pterygota</taxon>
        <taxon>Neoptera</taxon>
        <taxon>Endopterygota</taxon>
        <taxon>Lepidoptera</taxon>
        <taxon>Glossata</taxon>
        <taxon>Ditrysia</taxon>
        <taxon>Papilionoidea</taxon>
        <taxon>Papilionidae</taxon>
        <taxon>Papilioninae</taxon>
        <taxon>Papilio</taxon>
    </lineage>
</organism>
<accession>A0A194QWY4</accession>